<evidence type="ECO:0000256" key="1">
    <source>
        <dbReference type="SAM" id="Phobius"/>
    </source>
</evidence>
<protein>
    <recommendedName>
        <fullName evidence="4">Prepilin-type N-terminal cleavage/methylation domain-containing protein</fullName>
    </recommendedName>
</protein>
<name>A0A1G2MY76_9BACT</name>
<dbReference type="InterPro" id="IPR012902">
    <property type="entry name" value="N_methyl_site"/>
</dbReference>
<dbReference type="Proteomes" id="UP000178089">
    <property type="component" value="Unassembled WGS sequence"/>
</dbReference>
<accession>A0A1G2MY76</accession>
<dbReference type="AlphaFoldDB" id="A0A1G2MY76"/>
<reference evidence="2 3" key="1">
    <citation type="journal article" date="2016" name="Nat. Commun.">
        <title>Thousands of microbial genomes shed light on interconnected biogeochemical processes in an aquifer system.</title>
        <authorList>
            <person name="Anantharaman K."/>
            <person name="Brown C.T."/>
            <person name="Hug L.A."/>
            <person name="Sharon I."/>
            <person name="Castelle C.J."/>
            <person name="Probst A.J."/>
            <person name="Thomas B.C."/>
            <person name="Singh A."/>
            <person name="Wilkins M.J."/>
            <person name="Karaoz U."/>
            <person name="Brodie E.L."/>
            <person name="Williams K.H."/>
            <person name="Hubbard S.S."/>
            <person name="Banfield J.F."/>
        </authorList>
    </citation>
    <scope>NUCLEOTIDE SEQUENCE [LARGE SCALE GENOMIC DNA]</scope>
</reference>
<gene>
    <name evidence="2" type="ORF">A3F51_02400</name>
</gene>
<dbReference type="STRING" id="1802315.A3F51_02400"/>
<keyword evidence="1" id="KW-1133">Transmembrane helix</keyword>
<evidence type="ECO:0008006" key="4">
    <source>
        <dbReference type="Google" id="ProtNLM"/>
    </source>
</evidence>
<proteinExistence type="predicted"/>
<comment type="caution">
    <text evidence="2">The sequence shown here is derived from an EMBL/GenBank/DDBJ whole genome shotgun (WGS) entry which is preliminary data.</text>
</comment>
<keyword evidence="1" id="KW-0812">Transmembrane</keyword>
<evidence type="ECO:0000313" key="2">
    <source>
        <dbReference type="EMBL" id="OHA28807.1"/>
    </source>
</evidence>
<organism evidence="2 3">
    <name type="scientific">Candidatus Taylorbacteria bacterium RIFCSPHIGHO2_12_FULL_45_16</name>
    <dbReference type="NCBI Taxonomy" id="1802315"/>
    <lineage>
        <taxon>Bacteria</taxon>
        <taxon>Candidatus Tayloriibacteriota</taxon>
    </lineage>
</organism>
<feature type="transmembrane region" description="Helical" evidence="1">
    <location>
        <begin position="12"/>
        <end position="36"/>
    </location>
</feature>
<dbReference type="EMBL" id="MHRT01000007">
    <property type="protein sequence ID" value="OHA28807.1"/>
    <property type="molecule type" value="Genomic_DNA"/>
</dbReference>
<evidence type="ECO:0000313" key="3">
    <source>
        <dbReference type="Proteomes" id="UP000178089"/>
    </source>
</evidence>
<dbReference type="Pfam" id="PF07963">
    <property type="entry name" value="N_methyl"/>
    <property type="match status" value="1"/>
</dbReference>
<sequence>MINNKQFKDKDGGFTIVETLVAITVLMIAIAGPLVAANKSLTAALYAKNQMTASFLAQEAMELIKETKNNKFNLPNLYTFEDLFFTLSSGEVIAIFDTCRNTTPCFITYKIIDTPTLTLEDRLEKRMRTVVESCDPSSGPNSSSVDCYLYNKYDFEILKNTGYVNKGSFYNEDVEGPTIFSRYLYITEINGRRDEVQVTVVVTWKDGNIPNEIRLTNIMTDSML</sequence>
<keyword evidence="1" id="KW-0472">Membrane</keyword>